<dbReference type="EMBL" id="ADZX01000597">
    <property type="protein sequence ID" value="EFK95982.1"/>
    <property type="molecule type" value="Genomic_DNA"/>
</dbReference>
<protein>
    <submittedName>
        <fullName evidence="1">Uncharacterized protein</fullName>
    </submittedName>
</protein>
<comment type="caution">
    <text evidence="1">The sequence shown here is derived from an EMBL/GenBank/DDBJ whole genome shotgun (WGS) entry which is preliminary data.</text>
</comment>
<proteinExistence type="predicted"/>
<organism evidence="1">
    <name type="scientific">sediment metagenome</name>
    <dbReference type="NCBI Taxonomy" id="749907"/>
    <lineage>
        <taxon>unclassified sequences</taxon>
        <taxon>metagenomes</taxon>
        <taxon>ecological metagenomes</taxon>
    </lineage>
</organism>
<evidence type="ECO:0000313" key="1">
    <source>
        <dbReference type="EMBL" id="EFK95982.1"/>
    </source>
</evidence>
<gene>
    <name evidence="1" type="ORF">LDC_1991</name>
</gene>
<reference evidence="1" key="2">
    <citation type="journal article" date="2011" name="Microb. Ecol.">
        <title>Taxonomic and Functional Metagenomic Profiling of the Microbial Community in the Anoxic Sediment of a Sub-saline Shallow Lake (Laguna de Carrizo, Central Spain).</title>
        <authorList>
            <person name="Ferrer M."/>
            <person name="Guazzaroni M.E."/>
            <person name="Richter M."/>
            <person name="Garcia-Salamanca A."/>
            <person name="Yarza P."/>
            <person name="Suarez-Suarez A."/>
            <person name="Solano J."/>
            <person name="Alcaide M."/>
            <person name="van Dillewijn P."/>
            <person name="Molina-Henares M.A."/>
            <person name="Lopez-Cortes N."/>
            <person name="Al-Ramahi Y."/>
            <person name="Guerrero C."/>
            <person name="Acosta A."/>
            <person name="de Eugenio L.I."/>
            <person name="Martinez V."/>
            <person name="Marques S."/>
            <person name="Rojo F."/>
            <person name="Santero E."/>
            <person name="Genilloud O."/>
            <person name="Perez-Perez J."/>
            <person name="Rossello-Mora R."/>
            <person name="Ramos J.L."/>
        </authorList>
    </citation>
    <scope>NUCLEOTIDE SEQUENCE</scope>
</reference>
<dbReference type="AlphaFoldDB" id="D9PKC6"/>
<sequence>MRNFTTSHKNKLILAESKNNLTKEENFVFKKIVQFLKIRKIIRNIKSYLHHATSAQIDK</sequence>
<accession>D9PKC6</accession>
<name>D9PKC6_9ZZZZ</name>
<reference evidence="1" key="1">
    <citation type="submission" date="2010-07" db="EMBL/GenBank/DDBJ databases">
        <authorList>
            <consortium name="CONSOLIDER consortium CSD2007-00005"/>
            <person name="Guazzaroni M.-E."/>
            <person name="Richter M."/>
            <person name="Garcia-Salamanca A."/>
            <person name="Yarza P."/>
            <person name="Ferrer M."/>
        </authorList>
    </citation>
    <scope>NUCLEOTIDE SEQUENCE</scope>
</reference>